<dbReference type="Proteomes" id="UP001221838">
    <property type="component" value="Unassembled WGS sequence"/>
</dbReference>
<proteinExistence type="predicted"/>
<organism evidence="2 3">
    <name type="scientific">Stigmatella ashevillensis</name>
    <dbReference type="NCBI Taxonomy" id="2995309"/>
    <lineage>
        <taxon>Bacteria</taxon>
        <taxon>Pseudomonadati</taxon>
        <taxon>Myxococcota</taxon>
        <taxon>Myxococcia</taxon>
        <taxon>Myxococcales</taxon>
        <taxon>Cystobacterineae</taxon>
        <taxon>Archangiaceae</taxon>
        <taxon>Stigmatella</taxon>
    </lineage>
</organism>
<evidence type="ECO:0000259" key="1">
    <source>
        <dbReference type="Pfam" id="PF25275"/>
    </source>
</evidence>
<dbReference type="RefSeq" id="WP_272140420.1">
    <property type="nucleotide sequence ID" value="NZ_JAQNDM010000002.1"/>
</dbReference>
<comment type="caution">
    <text evidence="2">The sequence shown here is derived from an EMBL/GenBank/DDBJ whole genome shotgun (WGS) entry which is preliminary data.</text>
</comment>
<name>A0ABT5DD63_9BACT</name>
<keyword evidence="3" id="KW-1185">Reference proteome</keyword>
<evidence type="ECO:0000313" key="3">
    <source>
        <dbReference type="Proteomes" id="UP001221838"/>
    </source>
</evidence>
<dbReference type="Pfam" id="PF25275">
    <property type="entry name" value="Golvesin_C"/>
    <property type="match status" value="1"/>
</dbReference>
<dbReference type="EMBL" id="JAQNDM010000002">
    <property type="protein sequence ID" value="MDC0710718.1"/>
    <property type="molecule type" value="Genomic_DNA"/>
</dbReference>
<evidence type="ECO:0000313" key="2">
    <source>
        <dbReference type="EMBL" id="MDC0710718.1"/>
    </source>
</evidence>
<sequence>MADANRATAVPIDVVTPGGSTATVKVNQRSNHAQWVLLGTFPLSAMNAEVIVRTDGTADGYVVGDAVRGVPVAP</sequence>
<gene>
    <name evidence="2" type="ORF">POL68_19735</name>
</gene>
<dbReference type="InterPro" id="IPR033803">
    <property type="entry name" value="CBD-like_Golvesin-Xly"/>
</dbReference>
<accession>A0ABT5DD63</accession>
<reference evidence="2 3" key="1">
    <citation type="submission" date="2022-11" db="EMBL/GenBank/DDBJ databases">
        <title>Minimal conservation of predation-associated metabolite biosynthetic gene clusters underscores biosynthetic potential of Myxococcota including descriptions for ten novel species: Archangium lansinium sp. nov., Myxococcus landrumus sp. nov., Nannocystis bai.</title>
        <authorList>
            <person name="Ahearne A."/>
            <person name="Stevens C."/>
            <person name="Dowd S."/>
        </authorList>
    </citation>
    <scope>NUCLEOTIDE SEQUENCE [LARGE SCALE GENOMIC DNA]</scope>
    <source>
        <strain evidence="2 3">NCWAL01</strain>
    </source>
</reference>
<feature type="domain" description="Golvesin/Xly CBD-like" evidence="1">
    <location>
        <begin position="2"/>
        <end position="68"/>
    </location>
</feature>
<protein>
    <recommendedName>
        <fullName evidence="1">Golvesin/Xly CBD-like domain-containing protein</fullName>
    </recommendedName>
</protein>